<comment type="caution">
    <text evidence="1">The sequence shown here is derived from an EMBL/GenBank/DDBJ whole genome shotgun (WGS) entry which is preliminary data.</text>
</comment>
<dbReference type="Proteomes" id="UP000823201">
    <property type="component" value="Unassembled WGS sequence"/>
</dbReference>
<protein>
    <submittedName>
        <fullName evidence="1">Uncharacterized protein</fullName>
    </submittedName>
</protein>
<evidence type="ECO:0000313" key="1">
    <source>
        <dbReference type="EMBL" id="MBM7657799.1"/>
    </source>
</evidence>
<evidence type="ECO:0000313" key="2">
    <source>
        <dbReference type="Proteomes" id="UP000823201"/>
    </source>
</evidence>
<organism evidence="1 2">
    <name type="scientific">Sporolactobacillus spathodeae</name>
    <dbReference type="NCBI Taxonomy" id="1465502"/>
    <lineage>
        <taxon>Bacteria</taxon>
        <taxon>Bacillati</taxon>
        <taxon>Bacillota</taxon>
        <taxon>Bacilli</taxon>
        <taxon>Bacillales</taxon>
        <taxon>Sporolactobacillaceae</taxon>
        <taxon>Sporolactobacillus</taxon>
    </lineage>
</organism>
<proteinExistence type="predicted"/>
<keyword evidence="2" id="KW-1185">Reference proteome</keyword>
<name>A0ABS2Q7N3_9BACL</name>
<accession>A0ABS2Q7N3</accession>
<dbReference type="RefSeq" id="WP_205006116.1">
    <property type="nucleotide sequence ID" value="NZ_CBCRXA010000006.1"/>
</dbReference>
<dbReference type="EMBL" id="JAFBEV010000008">
    <property type="protein sequence ID" value="MBM7657799.1"/>
    <property type="molecule type" value="Genomic_DNA"/>
</dbReference>
<reference evidence="1 2" key="1">
    <citation type="submission" date="2021-01" db="EMBL/GenBank/DDBJ databases">
        <title>Genomic Encyclopedia of Type Strains, Phase IV (KMG-IV): sequencing the most valuable type-strain genomes for metagenomic binning, comparative biology and taxonomic classification.</title>
        <authorList>
            <person name="Goeker M."/>
        </authorList>
    </citation>
    <scope>NUCLEOTIDE SEQUENCE [LARGE SCALE GENOMIC DNA]</scope>
    <source>
        <strain evidence="1 2">DSM 100968</strain>
    </source>
</reference>
<sequence>MNARASFSSSFFAALHQAHMEKRQAQWQSLTPEQQQLVQRIVNRPQAAVDRLITETRRAIDKADNA</sequence>
<gene>
    <name evidence="1" type="ORF">JOC27_001249</name>
</gene>